<dbReference type="EMBL" id="BK032745">
    <property type="protein sequence ID" value="DAF58020.1"/>
    <property type="molecule type" value="Genomic_DNA"/>
</dbReference>
<reference evidence="1" key="1">
    <citation type="journal article" date="2021" name="Proc. Natl. Acad. Sci. U.S.A.">
        <title>A Catalog of Tens of Thousands of Viruses from Human Metagenomes Reveals Hidden Associations with Chronic Diseases.</title>
        <authorList>
            <person name="Tisza M.J."/>
            <person name="Buck C.B."/>
        </authorList>
    </citation>
    <scope>NUCLEOTIDE SEQUENCE</scope>
    <source>
        <strain evidence="1">CtrpM6</strain>
    </source>
</reference>
<proteinExistence type="predicted"/>
<evidence type="ECO:0000313" key="1">
    <source>
        <dbReference type="EMBL" id="DAF58020.1"/>
    </source>
</evidence>
<accession>A0A8S5T3U5</accession>
<protein>
    <submittedName>
        <fullName evidence="1">Uncharacterized protein</fullName>
    </submittedName>
</protein>
<organism evidence="1">
    <name type="scientific">Siphoviridae sp. ctrpM6</name>
    <dbReference type="NCBI Taxonomy" id="2827956"/>
    <lineage>
        <taxon>Viruses</taxon>
        <taxon>Duplodnaviria</taxon>
        <taxon>Heunggongvirae</taxon>
        <taxon>Uroviricota</taxon>
        <taxon>Caudoviricetes</taxon>
    </lineage>
</organism>
<name>A0A8S5T3U5_9CAUD</name>
<sequence length="36" mass="4130">MFFASAKLRKIIGFASDFPKKLGKTITFLWESCSPY</sequence>